<accession>A0A4W3JY42</accession>
<evidence type="ECO:0000256" key="1">
    <source>
        <dbReference type="ARBA" id="ARBA00004123"/>
    </source>
</evidence>
<sequence length="395" mass="42826">MTNLLLYCFGGLLLGSVWSKETCPRFHPLPGIELRSLTCKASALTTELQDSTSTADKQHLLLHTQKYTHTQYTHNTHIIYTQTHRCSVGVPRQEAPLQREAGVAVGAAMSVVFVPPRLRGKYEINPSTIQRLLDENNQLIQCIVEYQNKGKAAECTQYQQILHRNLIYLATIADSSQNAPSPQPVGLGQAMPTGSGGSVDPMGSGTPPPGPHTNLMPGTSDLLPHNQLMVGNAGCHVNVGGFSQAVAISQNLQPAEQGGNPGQPLGSLTQPAGQPGPVPSQQRGPQGDFFNGQYNQVPAVAEGMNRPLYNEGVSWYGAPQGQSQQMPSYQQYSVQQQFAGTPQEFSLAQSAQGQYLNMQQPQEAGQQYVVFRPQNTGQQPQMFQYSQGGQYGSHQ</sequence>
<dbReference type="GO" id="GO:0045944">
    <property type="term" value="P:positive regulation of transcription by RNA polymerase II"/>
    <property type="evidence" value="ECO:0007669"/>
    <property type="project" value="TreeGrafter"/>
</dbReference>
<evidence type="ECO:0000256" key="3">
    <source>
        <dbReference type="ARBA" id="ARBA00022737"/>
    </source>
</evidence>
<keyword evidence="3" id="KW-0677">Repeat</keyword>
<dbReference type="PANTHER" id="PTHR23107">
    <property type="entry name" value="SYNOVIAL SARCOMA ASSOCIATED SS18 PROTEIN"/>
    <property type="match status" value="1"/>
</dbReference>
<dbReference type="GeneTree" id="ENSGT00940000156352"/>
<name>A0A4W3JY42_CALMI</name>
<evidence type="ECO:0000256" key="8">
    <source>
        <dbReference type="SAM" id="MobiDB-lite"/>
    </source>
</evidence>
<reference evidence="11" key="5">
    <citation type="submission" date="2025-09" db="UniProtKB">
        <authorList>
            <consortium name="Ensembl"/>
        </authorList>
    </citation>
    <scope>IDENTIFICATION</scope>
</reference>
<dbReference type="Ensembl" id="ENSCMIT00000037241.1">
    <property type="protein sequence ID" value="ENSCMIP00000036700.1"/>
    <property type="gene ID" value="ENSCMIG00000015503.1"/>
</dbReference>
<evidence type="ECO:0000256" key="2">
    <source>
        <dbReference type="ARBA" id="ARBA00007945"/>
    </source>
</evidence>
<dbReference type="InterPro" id="IPR007726">
    <property type="entry name" value="SS18_N"/>
</dbReference>
<dbReference type="AlphaFoldDB" id="A0A4W3JY42"/>
<gene>
    <name evidence="11" type="primary">LOC103188067</name>
</gene>
<reference evidence="12" key="3">
    <citation type="journal article" date="2014" name="Nature">
        <title>Elephant shark genome provides unique insights into gnathostome evolution.</title>
        <authorList>
            <consortium name="International Elephant Shark Genome Sequencing Consortium"/>
            <person name="Venkatesh B."/>
            <person name="Lee A.P."/>
            <person name="Ravi V."/>
            <person name="Maurya A.K."/>
            <person name="Lian M.M."/>
            <person name="Swann J.B."/>
            <person name="Ohta Y."/>
            <person name="Flajnik M.F."/>
            <person name="Sutoh Y."/>
            <person name="Kasahara M."/>
            <person name="Hoon S."/>
            <person name="Gangu V."/>
            <person name="Roy S.W."/>
            <person name="Irimia M."/>
            <person name="Korzh V."/>
            <person name="Kondrychyn I."/>
            <person name="Lim Z.W."/>
            <person name="Tay B.H."/>
            <person name="Tohari S."/>
            <person name="Kong K.W."/>
            <person name="Ho S."/>
            <person name="Lorente-Galdos B."/>
            <person name="Quilez J."/>
            <person name="Marques-Bonet T."/>
            <person name="Raney B.J."/>
            <person name="Ingham P.W."/>
            <person name="Tay A."/>
            <person name="Hillier L.W."/>
            <person name="Minx P."/>
            <person name="Boehm T."/>
            <person name="Wilson R.K."/>
            <person name="Brenner S."/>
            <person name="Warren W.C."/>
        </authorList>
    </citation>
    <scope>NUCLEOTIDE SEQUENCE [LARGE SCALE GENOMIC DNA]</scope>
</reference>
<keyword evidence="12" id="KW-1185">Reference proteome</keyword>
<dbReference type="GO" id="GO:0003713">
    <property type="term" value="F:transcription coactivator activity"/>
    <property type="evidence" value="ECO:0007669"/>
    <property type="project" value="TreeGrafter"/>
</dbReference>
<keyword evidence="9" id="KW-0732">Signal</keyword>
<reference evidence="12" key="1">
    <citation type="journal article" date="2006" name="Science">
        <title>Ancient noncoding elements conserved in the human genome.</title>
        <authorList>
            <person name="Venkatesh B."/>
            <person name="Kirkness E.F."/>
            <person name="Loh Y.H."/>
            <person name="Halpern A.L."/>
            <person name="Lee A.P."/>
            <person name="Johnson J."/>
            <person name="Dandona N."/>
            <person name="Viswanathan L.D."/>
            <person name="Tay A."/>
            <person name="Venter J.C."/>
            <person name="Strausberg R.L."/>
            <person name="Brenner S."/>
        </authorList>
    </citation>
    <scope>NUCLEOTIDE SEQUENCE [LARGE SCALE GENOMIC DNA]</scope>
</reference>
<keyword evidence="5" id="KW-0010">Activator</keyword>
<dbReference type="Pfam" id="PF05030">
    <property type="entry name" value="SSXT"/>
    <property type="match status" value="1"/>
</dbReference>
<feature type="chain" id="PRO_5021233175" evidence="9">
    <location>
        <begin position="20"/>
        <end position="395"/>
    </location>
</feature>
<evidence type="ECO:0000256" key="6">
    <source>
        <dbReference type="ARBA" id="ARBA00023163"/>
    </source>
</evidence>
<keyword evidence="4" id="KW-0805">Transcription regulation</keyword>
<dbReference type="Proteomes" id="UP000314986">
    <property type="component" value="Unassembled WGS sequence"/>
</dbReference>
<evidence type="ECO:0000313" key="11">
    <source>
        <dbReference type="Ensembl" id="ENSCMIP00000036700.1"/>
    </source>
</evidence>
<dbReference type="InParanoid" id="A0A4W3JY42"/>
<dbReference type="STRING" id="7868.ENSCMIP00000036700"/>
<dbReference type="GO" id="GO:0005654">
    <property type="term" value="C:nucleoplasm"/>
    <property type="evidence" value="ECO:0007669"/>
    <property type="project" value="UniProtKB-ARBA"/>
</dbReference>
<evidence type="ECO:0000256" key="7">
    <source>
        <dbReference type="ARBA" id="ARBA00023242"/>
    </source>
</evidence>
<evidence type="ECO:0000313" key="12">
    <source>
        <dbReference type="Proteomes" id="UP000314986"/>
    </source>
</evidence>
<feature type="domain" description="SS18 N-terminal" evidence="10">
    <location>
        <begin position="123"/>
        <end position="179"/>
    </location>
</feature>
<evidence type="ECO:0000256" key="4">
    <source>
        <dbReference type="ARBA" id="ARBA00023015"/>
    </source>
</evidence>
<reference evidence="12" key="2">
    <citation type="journal article" date="2007" name="PLoS Biol.">
        <title>Survey sequencing and comparative analysis of the elephant shark (Callorhinchus milii) genome.</title>
        <authorList>
            <person name="Venkatesh B."/>
            <person name="Kirkness E.F."/>
            <person name="Loh Y.H."/>
            <person name="Halpern A.L."/>
            <person name="Lee A.P."/>
            <person name="Johnson J."/>
            <person name="Dandona N."/>
            <person name="Viswanathan L.D."/>
            <person name="Tay A."/>
            <person name="Venter J.C."/>
            <person name="Strausberg R.L."/>
            <person name="Brenner S."/>
        </authorList>
    </citation>
    <scope>NUCLEOTIDE SEQUENCE [LARGE SCALE GENOMIC DNA]</scope>
</reference>
<dbReference type="PANTHER" id="PTHR23107:SF0">
    <property type="entry name" value="IP09280P"/>
    <property type="match status" value="1"/>
</dbReference>
<organism evidence="11 12">
    <name type="scientific">Callorhinchus milii</name>
    <name type="common">Ghost shark</name>
    <dbReference type="NCBI Taxonomy" id="7868"/>
    <lineage>
        <taxon>Eukaryota</taxon>
        <taxon>Metazoa</taxon>
        <taxon>Chordata</taxon>
        <taxon>Craniata</taxon>
        <taxon>Vertebrata</taxon>
        <taxon>Chondrichthyes</taxon>
        <taxon>Holocephali</taxon>
        <taxon>Chimaeriformes</taxon>
        <taxon>Callorhinchidae</taxon>
        <taxon>Callorhinchus</taxon>
    </lineage>
</organism>
<feature type="region of interest" description="Disordered" evidence="8">
    <location>
        <begin position="254"/>
        <end position="293"/>
    </location>
</feature>
<comment type="similarity">
    <text evidence="2">Belongs to the SS18 family.</text>
</comment>
<comment type="subcellular location">
    <subcellularLocation>
        <location evidence="1">Nucleus</location>
    </subcellularLocation>
</comment>
<feature type="signal peptide" evidence="9">
    <location>
        <begin position="1"/>
        <end position="19"/>
    </location>
</feature>
<evidence type="ECO:0000259" key="10">
    <source>
        <dbReference type="Pfam" id="PF05030"/>
    </source>
</evidence>
<evidence type="ECO:0000256" key="5">
    <source>
        <dbReference type="ARBA" id="ARBA00023159"/>
    </source>
</evidence>
<keyword evidence="7" id="KW-0539">Nucleus</keyword>
<keyword evidence="6" id="KW-0804">Transcription</keyword>
<feature type="region of interest" description="Disordered" evidence="8">
    <location>
        <begin position="178"/>
        <end position="213"/>
    </location>
</feature>
<proteinExistence type="inferred from homology"/>
<protein>
    <submittedName>
        <fullName evidence="11">Protein SSXT-like</fullName>
    </submittedName>
</protein>
<reference evidence="11" key="4">
    <citation type="submission" date="2025-08" db="UniProtKB">
        <authorList>
            <consortium name="Ensembl"/>
        </authorList>
    </citation>
    <scope>IDENTIFICATION</scope>
</reference>
<evidence type="ECO:0000256" key="9">
    <source>
        <dbReference type="SAM" id="SignalP"/>
    </source>
</evidence>